<dbReference type="Proteomes" id="UP001190700">
    <property type="component" value="Unassembled WGS sequence"/>
</dbReference>
<evidence type="ECO:0000313" key="1">
    <source>
        <dbReference type="EMBL" id="KAK3248917.1"/>
    </source>
</evidence>
<reference evidence="1 2" key="1">
    <citation type="journal article" date="2015" name="Genome Biol. Evol.">
        <title>Comparative Genomics of a Bacterivorous Green Alga Reveals Evolutionary Causalities and Consequences of Phago-Mixotrophic Mode of Nutrition.</title>
        <authorList>
            <person name="Burns J.A."/>
            <person name="Paasch A."/>
            <person name="Narechania A."/>
            <person name="Kim E."/>
        </authorList>
    </citation>
    <scope>NUCLEOTIDE SEQUENCE [LARGE SCALE GENOMIC DNA]</scope>
    <source>
        <strain evidence="1 2">PLY_AMNH</strain>
    </source>
</reference>
<proteinExistence type="predicted"/>
<protein>
    <submittedName>
        <fullName evidence="1">Uncharacterized protein</fullName>
    </submittedName>
</protein>
<dbReference type="InterPro" id="IPR010298">
    <property type="entry name" value="YacP-like"/>
</dbReference>
<name>A0AAE0F2F8_9CHLO</name>
<dbReference type="PANTHER" id="PTHR34547">
    <property type="entry name" value="YACP-LIKE NYN DOMAIN PROTEIN"/>
    <property type="match status" value="1"/>
</dbReference>
<organism evidence="1 2">
    <name type="scientific">Cymbomonas tetramitiformis</name>
    <dbReference type="NCBI Taxonomy" id="36881"/>
    <lineage>
        <taxon>Eukaryota</taxon>
        <taxon>Viridiplantae</taxon>
        <taxon>Chlorophyta</taxon>
        <taxon>Pyramimonadophyceae</taxon>
        <taxon>Pyramimonadales</taxon>
        <taxon>Pyramimonadaceae</taxon>
        <taxon>Cymbomonas</taxon>
    </lineage>
</organism>
<dbReference type="AlphaFoldDB" id="A0AAE0F2F8"/>
<sequence length="222" mass="24906">MRQQMRAVKQFQAYKVKVERKAKPLAKTAFTKLKPDKGSEEELAAREARRKSKTNLSVQNFYGPNGEWNPPVLIVDGYNVCGFWPKLSKHFHRGDLEEARTRLLNELANYSQYRGIKTICVFDAKGGPNEGTTVEIMCECLSVVFYADCTADTWIETQSNELLAADDAPPYLLVASNDLECIRVSNAFGAKILTCKLLIQEINRARKEISARAVSRGARALA</sequence>
<dbReference type="PANTHER" id="PTHR34547:SF1">
    <property type="entry name" value="YACP-LIKE NYN DOMAIN PROTEIN"/>
    <property type="match status" value="1"/>
</dbReference>
<dbReference type="Pfam" id="PF05991">
    <property type="entry name" value="NYN_YacP"/>
    <property type="match status" value="1"/>
</dbReference>
<dbReference type="CDD" id="cd10912">
    <property type="entry name" value="PIN_YacP-like"/>
    <property type="match status" value="1"/>
</dbReference>
<accession>A0AAE0F2F8</accession>
<dbReference type="EMBL" id="LGRX02027701">
    <property type="protein sequence ID" value="KAK3248917.1"/>
    <property type="molecule type" value="Genomic_DNA"/>
</dbReference>
<gene>
    <name evidence="1" type="ORF">CYMTET_41638</name>
</gene>
<comment type="caution">
    <text evidence="1">The sequence shown here is derived from an EMBL/GenBank/DDBJ whole genome shotgun (WGS) entry which is preliminary data.</text>
</comment>
<keyword evidence="2" id="KW-1185">Reference proteome</keyword>
<evidence type="ECO:0000313" key="2">
    <source>
        <dbReference type="Proteomes" id="UP001190700"/>
    </source>
</evidence>